<protein>
    <submittedName>
        <fullName evidence="2">Uncharacterized protein</fullName>
    </submittedName>
</protein>
<name>A0A9P5P2C3_9AGAR</name>
<sequence>MVNHPNIRLHALHMSIGALCFSKITHRPHTVSTNSDHERITAKATVLGIIVAKGLVYNRIRSLSFWYATLCPLNSFRSAFYIHLVHFLFSSTSFSSLFMFHTVPVFFHLLIIFSKF</sequence>
<evidence type="ECO:0000256" key="1">
    <source>
        <dbReference type="SAM" id="Phobius"/>
    </source>
</evidence>
<keyword evidence="3" id="KW-1185">Reference proteome</keyword>
<proteinExistence type="predicted"/>
<dbReference type="Proteomes" id="UP000772434">
    <property type="component" value="Unassembled WGS sequence"/>
</dbReference>
<feature type="transmembrane region" description="Helical" evidence="1">
    <location>
        <begin position="94"/>
        <end position="113"/>
    </location>
</feature>
<evidence type="ECO:0000313" key="2">
    <source>
        <dbReference type="EMBL" id="KAF9043674.1"/>
    </source>
</evidence>
<evidence type="ECO:0000313" key="3">
    <source>
        <dbReference type="Proteomes" id="UP000772434"/>
    </source>
</evidence>
<dbReference type="AlphaFoldDB" id="A0A9P5P2C3"/>
<feature type="transmembrane region" description="Helical" evidence="1">
    <location>
        <begin position="65"/>
        <end position="88"/>
    </location>
</feature>
<accession>A0A9P5P2C3</accession>
<keyword evidence="1" id="KW-0472">Membrane</keyword>
<reference evidence="2" key="1">
    <citation type="submission" date="2020-11" db="EMBL/GenBank/DDBJ databases">
        <authorList>
            <consortium name="DOE Joint Genome Institute"/>
            <person name="Ahrendt S."/>
            <person name="Riley R."/>
            <person name="Andreopoulos W."/>
            <person name="Labutti K."/>
            <person name="Pangilinan J."/>
            <person name="Ruiz-Duenas F.J."/>
            <person name="Barrasa J.M."/>
            <person name="Sanchez-Garcia M."/>
            <person name="Camarero S."/>
            <person name="Miyauchi S."/>
            <person name="Serrano A."/>
            <person name="Linde D."/>
            <person name="Babiker R."/>
            <person name="Drula E."/>
            <person name="Ayuso-Fernandez I."/>
            <person name="Pacheco R."/>
            <person name="Padilla G."/>
            <person name="Ferreira P."/>
            <person name="Barriuso J."/>
            <person name="Kellner H."/>
            <person name="Castanera R."/>
            <person name="Alfaro M."/>
            <person name="Ramirez L."/>
            <person name="Pisabarro A.G."/>
            <person name="Kuo A."/>
            <person name="Tritt A."/>
            <person name="Lipzen A."/>
            <person name="He G."/>
            <person name="Yan M."/>
            <person name="Ng V."/>
            <person name="Cullen D."/>
            <person name="Martin F."/>
            <person name="Rosso M.-N."/>
            <person name="Henrissat B."/>
            <person name="Hibbett D."/>
            <person name="Martinez A.T."/>
            <person name="Grigoriev I.V."/>
        </authorList>
    </citation>
    <scope>NUCLEOTIDE SEQUENCE</scope>
    <source>
        <strain evidence="2">AH 40177</strain>
    </source>
</reference>
<dbReference type="EMBL" id="JADNRY010000535">
    <property type="protein sequence ID" value="KAF9043674.1"/>
    <property type="molecule type" value="Genomic_DNA"/>
</dbReference>
<organism evidence="2 3">
    <name type="scientific">Rhodocollybia butyracea</name>
    <dbReference type="NCBI Taxonomy" id="206335"/>
    <lineage>
        <taxon>Eukaryota</taxon>
        <taxon>Fungi</taxon>
        <taxon>Dikarya</taxon>
        <taxon>Basidiomycota</taxon>
        <taxon>Agaricomycotina</taxon>
        <taxon>Agaricomycetes</taxon>
        <taxon>Agaricomycetidae</taxon>
        <taxon>Agaricales</taxon>
        <taxon>Marasmiineae</taxon>
        <taxon>Omphalotaceae</taxon>
        <taxon>Rhodocollybia</taxon>
    </lineage>
</organism>
<keyword evidence="1" id="KW-0812">Transmembrane</keyword>
<gene>
    <name evidence="2" type="ORF">BDP27DRAFT_741932</name>
</gene>
<keyword evidence="1" id="KW-1133">Transmembrane helix</keyword>
<comment type="caution">
    <text evidence="2">The sequence shown here is derived from an EMBL/GenBank/DDBJ whole genome shotgun (WGS) entry which is preliminary data.</text>
</comment>